<gene>
    <name evidence="1" type="ORF">ARMGADRAFT_1075706</name>
</gene>
<dbReference type="EMBL" id="KZ293649">
    <property type="protein sequence ID" value="PBK97193.1"/>
    <property type="molecule type" value="Genomic_DNA"/>
</dbReference>
<reference evidence="2" key="1">
    <citation type="journal article" date="2017" name="Nat. Ecol. Evol.">
        <title>Genome expansion and lineage-specific genetic innovations in the forest pathogenic fungi Armillaria.</title>
        <authorList>
            <person name="Sipos G."/>
            <person name="Prasanna A.N."/>
            <person name="Walter M.C."/>
            <person name="O'Connor E."/>
            <person name="Balint B."/>
            <person name="Krizsan K."/>
            <person name="Kiss B."/>
            <person name="Hess J."/>
            <person name="Varga T."/>
            <person name="Slot J."/>
            <person name="Riley R."/>
            <person name="Boka B."/>
            <person name="Rigling D."/>
            <person name="Barry K."/>
            <person name="Lee J."/>
            <person name="Mihaltcheva S."/>
            <person name="LaButti K."/>
            <person name="Lipzen A."/>
            <person name="Waldron R."/>
            <person name="Moloney N.M."/>
            <person name="Sperisen C."/>
            <person name="Kredics L."/>
            <person name="Vagvoelgyi C."/>
            <person name="Patrignani A."/>
            <person name="Fitzpatrick D."/>
            <person name="Nagy I."/>
            <person name="Doyle S."/>
            <person name="Anderson J.B."/>
            <person name="Grigoriev I.V."/>
            <person name="Gueldener U."/>
            <person name="Muensterkoetter M."/>
            <person name="Nagy L.G."/>
        </authorList>
    </citation>
    <scope>NUCLEOTIDE SEQUENCE [LARGE SCALE GENOMIC DNA]</scope>
    <source>
        <strain evidence="2">Ar21-2</strain>
    </source>
</reference>
<dbReference type="AlphaFoldDB" id="A0A2H3E9D6"/>
<dbReference type="OrthoDB" id="2919059at2759"/>
<name>A0A2H3E9D6_ARMGA</name>
<sequence>MTTYTYDRYVLSISALKLSSDLAERKKINQYVSVYVDLSCFRDLTWQSEEELPVVKGAYLEAVRRCFWRQLVAVRKRLDQKCCPMDESHQPIVSERLSLFFWVTLGAFCRGQRKSVNEAESRLQWDTLIFHVLNSLASKDDGVHIRPLFEQSLLLSRNRFIDDLKSAKKMGSVMSDASVRASDYHTLCLASQVAVNAIDSTSTADPRVMKMQEAAASLVALHLSTETDDLKDLKAAATARAKSSIFHRASSEPHTGTCDAVVVITTDKLVLPSSKCKIPNFINIPEDDKGLLPPLQRERHDVDGGTLTHPAPFPSKVNQQVDAPVADFKQGLKISRNSFLAALSACSDHHEKPNGDDIPRLSDELPTIIPYELGGRIIFAILVVEHKRPGDDPTYLEASVRLLEAHGIKVPSFRPGDQWQ</sequence>
<organism evidence="1 2">
    <name type="scientific">Armillaria gallica</name>
    <name type="common">Bulbous honey fungus</name>
    <name type="synonym">Armillaria bulbosa</name>
    <dbReference type="NCBI Taxonomy" id="47427"/>
    <lineage>
        <taxon>Eukaryota</taxon>
        <taxon>Fungi</taxon>
        <taxon>Dikarya</taxon>
        <taxon>Basidiomycota</taxon>
        <taxon>Agaricomycotina</taxon>
        <taxon>Agaricomycetes</taxon>
        <taxon>Agaricomycetidae</taxon>
        <taxon>Agaricales</taxon>
        <taxon>Marasmiineae</taxon>
        <taxon>Physalacriaceae</taxon>
        <taxon>Armillaria</taxon>
    </lineage>
</organism>
<proteinExistence type="predicted"/>
<keyword evidence="2" id="KW-1185">Reference proteome</keyword>
<dbReference type="InParanoid" id="A0A2H3E9D6"/>
<evidence type="ECO:0000313" key="1">
    <source>
        <dbReference type="EMBL" id="PBK97193.1"/>
    </source>
</evidence>
<protein>
    <submittedName>
        <fullName evidence="1">Uncharacterized protein</fullName>
    </submittedName>
</protein>
<accession>A0A2H3E9D6</accession>
<evidence type="ECO:0000313" key="2">
    <source>
        <dbReference type="Proteomes" id="UP000217790"/>
    </source>
</evidence>
<dbReference type="Proteomes" id="UP000217790">
    <property type="component" value="Unassembled WGS sequence"/>
</dbReference>